<dbReference type="InterPro" id="IPR051393">
    <property type="entry name" value="ABC_transporter_permease"/>
</dbReference>
<dbReference type="RefSeq" id="WP_380533867.1">
    <property type="nucleotide sequence ID" value="NZ_JBHFAB010000004.1"/>
</dbReference>
<dbReference type="InterPro" id="IPR000515">
    <property type="entry name" value="MetI-like"/>
</dbReference>
<evidence type="ECO:0000256" key="7">
    <source>
        <dbReference type="SAM" id="MobiDB-lite"/>
    </source>
</evidence>
<gene>
    <name evidence="10" type="ORF">ACEZDE_07870</name>
</gene>
<sequence length="338" mass="36950">MSSTADLGLTPATTSKKSKSKNGGLPVPPALRKRRRRDLRVALAFLAPWLVGFAVFFLYPLVSTLYFSFMHYDGFNPPNFVGGKNWHYVFTVFPYFWPAVRNTIWLVVVMVVLRTVFGLGIGMLITKIKSGAGFFRTAFYLPYLAPPVAATIGFAFLLNPGTGPVNKILGDLGLPQPGWFNDPNWSKPSLVLLGIWGIGDLMVIFMASLLDVPTEQYEAAGLDGAGPFQKFRHITLPNIRPIIMFAVVTGVINMLQYYTPAIVAGQVASGTIGGSGQTYLPGYPDNSTWTLPQLIYNLGFQSNDDLGSACVVSIILFVIAMAFTSLLMRRNSGLMGED</sequence>
<keyword evidence="11" id="KW-1185">Reference proteome</keyword>
<dbReference type="CDD" id="cd06261">
    <property type="entry name" value="TM_PBP2"/>
    <property type="match status" value="1"/>
</dbReference>
<dbReference type="Proteomes" id="UP001592531">
    <property type="component" value="Unassembled WGS sequence"/>
</dbReference>
<dbReference type="SUPFAM" id="SSF161098">
    <property type="entry name" value="MetI-like"/>
    <property type="match status" value="1"/>
</dbReference>
<keyword evidence="4 8" id="KW-0812">Transmembrane</keyword>
<evidence type="ECO:0000256" key="5">
    <source>
        <dbReference type="ARBA" id="ARBA00022989"/>
    </source>
</evidence>
<evidence type="ECO:0000256" key="1">
    <source>
        <dbReference type="ARBA" id="ARBA00004651"/>
    </source>
</evidence>
<keyword evidence="3" id="KW-1003">Cell membrane</keyword>
<dbReference type="PANTHER" id="PTHR30193">
    <property type="entry name" value="ABC TRANSPORTER PERMEASE PROTEIN"/>
    <property type="match status" value="1"/>
</dbReference>
<feature type="transmembrane region" description="Helical" evidence="8">
    <location>
        <begin position="104"/>
        <end position="126"/>
    </location>
</feature>
<feature type="transmembrane region" description="Helical" evidence="8">
    <location>
        <begin position="138"/>
        <end position="158"/>
    </location>
</feature>
<evidence type="ECO:0000313" key="11">
    <source>
        <dbReference type="Proteomes" id="UP001592531"/>
    </source>
</evidence>
<evidence type="ECO:0000256" key="2">
    <source>
        <dbReference type="ARBA" id="ARBA00022448"/>
    </source>
</evidence>
<evidence type="ECO:0000256" key="3">
    <source>
        <dbReference type="ARBA" id="ARBA00022475"/>
    </source>
</evidence>
<feature type="transmembrane region" description="Helical" evidence="8">
    <location>
        <begin position="41"/>
        <end position="62"/>
    </location>
</feature>
<evidence type="ECO:0000256" key="6">
    <source>
        <dbReference type="ARBA" id="ARBA00023136"/>
    </source>
</evidence>
<keyword evidence="2" id="KW-0813">Transport</keyword>
<keyword evidence="5 8" id="KW-1133">Transmembrane helix</keyword>
<evidence type="ECO:0000256" key="4">
    <source>
        <dbReference type="ARBA" id="ARBA00022692"/>
    </source>
</evidence>
<reference evidence="10 11" key="1">
    <citation type="submission" date="2024-09" db="EMBL/GenBank/DDBJ databases">
        <authorList>
            <person name="Lee S.D."/>
        </authorList>
    </citation>
    <scope>NUCLEOTIDE SEQUENCE [LARGE SCALE GENOMIC DNA]</scope>
    <source>
        <strain evidence="10 11">N8-3</strain>
    </source>
</reference>
<comment type="subcellular location">
    <subcellularLocation>
        <location evidence="1">Cell membrane</location>
        <topology evidence="1">Multi-pass membrane protein</topology>
    </subcellularLocation>
</comment>
<feature type="domain" description="ABC transmembrane type-1" evidence="9">
    <location>
        <begin position="100"/>
        <end position="327"/>
    </location>
</feature>
<accession>A0ABV6VSJ2</accession>
<comment type="caution">
    <text evidence="10">The sequence shown here is derived from an EMBL/GenBank/DDBJ whole genome shotgun (WGS) entry which is preliminary data.</text>
</comment>
<dbReference type="Gene3D" id="1.10.3720.10">
    <property type="entry name" value="MetI-like"/>
    <property type="match status" value="1"/>
</dbReference>
<feature type="transmembrane region" description="Helical" evidence="8">
    <location>
        <begin position="239"/>
        <end position="258"/>
    </location>
</feature>
<proteinExistence type="predicted"/>
<dbReference type="PROSITE" id="PS50928">
    <property type="entry name" value="ABC_TM1"/>
    <property type="match status" value="1"/>
</dbReference>
<dbReference type="EMBL" id="JBHFAB010000004">
    <property type="protein sequence ID" value="MFC1416556.1"/>
    <property type="molecule type" value="Genomic_DNA"/>
</dbReference>
<evidence type="ECO:0000259" key="9">
    <source>
        <dbReference type="PROSITE" id="PS50928"/>
    </source>
</evidence>
<keyword evidence="6 8" id="KW-0472">Membrane</keyword>
<dbReference type="PANTHER" id="PTHR30193:SF1">
    <property type="entry name" value="ABC TRANSPORTER PERMEASE PROTEIN YESP-RELATED"/>
    <property type="match status" value="1"/>
</dbReference>
<evidence type="ECO:0000256" key="8">
    <source>
        <dbReference type="SAM" id="Phobius"/>
    </source>
</evidence>
<organism evidence="10 11">
    <name type="scientific">Streptacidiphilus cavernicola</name>
    <dbReference type="NCBI Taxonomy" id="3342716"/>
    <lineage>
        <taxon>Bacteria</taxon>
        <taxon>Bacillati</taxon>
        <taxon>Actinomycetota</taxon>
        <taxon>Actinomycetes</taxon>
        <taxon>Kitasatosporales</taxon>
        <taxon>Streptomycetaceae</taxon>
        <taxon>Streptacidiphilus</taxon>
    </lineage>
</organism>
<feature type="transmembrane region" description="Helical" evidence="8">
    <location>
        <begin position="190"/>
        <end position="210"/>
    </location>
</feature>
<feature type="region of interest" description="Disordered" evidence="7">
    <location>
        <begin position="1"/>
        <end position="30"/>
    </location>
</feature>
<name>A0ABV6VSJ2_9ACTN</name>
<dbReference type="InterPro" id="IPR035906">
    <property type="entry name" value="MetI-like_sf"/>
</dbReference>
<feature type="transmembrane region" description="Helical" evidence="8">
    <location>
        <begin position="306"/>
        <end position="328"/>
    </location>
</feature>
<evidence type="ECO:0000313" key="10">
    <source>
        <dbReference type="EMBL" id="MFC1416556.1"/>
    </source>
</evidence>
<protein>
    <submittedName>
        <fullName evidence="10">Carbohydrate ABC transporter permease</fullName>
    </submittedName>
</protein>